<name>A0A158E6Q8_9BURK</name>
<organism evidence="1 2">
    <name type="scientific">Caballeronia pedi</name>
    <dbReference type="NCBI Taxonomy" id="1777141"/>
    <lineage>
        <taxon>Bacteria</taxon>
        <taxon>Pseudomonadati</taxon>
        <taxon>Pseudomonadota</taxon>
        <taxon>Betaproteobacteria</taxon>
        <taxon>Burkholderiales</taxon>
        <taxon>Burkholderiaceae</taxon>
        <taxon>Caballeronia</taxon>
    </lineage>
</organism>
<comment type="caution">
    <text evidence="1">The sequence shown here is derived from an EMBL/GenBank/DDBJ whole genome shotgun (WGS) entry which is preliminary data.</text>
</comment>
<gene>
    <name evidence="1" type="ORF">AWB80_08383</name>
</gene>
<proteinExistence type="predicted"/>
<dbReference type="AlphaFoldDB" id="A0A158E6Q8"/>
<evidence type="ECO:0000313" key="2">
    <source>
        <dbReference type="Proteomes" id="UP000054911"/>
    </source>
</evidence>
<dbReference type="STRING" id="1777141.AWB80_08383"/>
<reference evidence="1" key="1">
    <citation type="submission" date="2016-01" db="EMBL/GenBank/DDBJ databases">
        <authorList>
            <person name="Peeters C."/>
        </authorList>
    </citation>
    <scope>NUCLEOTIDE SEQUENCE [LARGE SCALE GENOMIC DNA]</scope>
    <source>
        <strain evidence="1">LMG 29323</strain>
    </source>
</reference>
<keyword evidence="2" id="KW-1185">Reference proteome</keyword>
<protein>
    <submittedName>
        <fullName evidence="1">Uncharacterized protein</fullName>
    </submittedName>
</protein>
<accession>A0A158E6Q8</accession>
<sequence>MNDTQLLADIPDFLSIESMFKAIPAEEAGERFIYFEASNEKLDQQNERVMAKALEASAEHYKKFGNVDIDHYTLIGKPNPARNWAGIPNPEQYEIGRPVEVRIEGRRTFVKAKLYRGTSDLAKNANMVWESMTQLDPPARWYPSVGGAVLAKSIQIDPETKSKIGVVEKVRWTNVALSRTPVNQNLPTAQTVPFGALAKCWTSAGLWLSKALETGYGTDSASLTGGAALRGQSLDRGIKNYHDFQERLIHDERAGLIDPKSGARGVVEYSSKNFGISLDEAAEYLVRFMRDLKEGLNKRSKS</sequence>
<evidence type="ECO:0000313" key="1">
    <source>
        <dbReference type="EMBL" id="SAL02529.1"/>
    </source>
</evidence>
<dbReference type="EMBL" id="FCOE02000083">
    <property type="protein sequence ID" value="SAL02529.1"/>
    <property type="molecule type" value="Genomic_DNA"/>
</dbReference>
<dbReference type="Proteomes" id="UP000054911">
    <property type="component" value="Unassembled WGS sequence"/>
</dbReference>